<comment type="similarity">
    <text evidence="1 5">Belongs to the 5-formyltetrahydrofolate cyclo-ligase family.</text>
</comment>
<dbReference type="Proteomes" id="UP000660861">
    <property type="component" value="Unassembled WGS sequence"/>
</dbReference>
<dbReference type="Pfam" id="PF01812">
    <property type="entry name" value="5-FTHF_cyc-lig"/>
    <property type="match status" value="1"/>
</dbReference>
<dbReference type="Gene3D" id="3.40.50.10420">
    <property type="entry name" value="NagB/RpiA/CoA transferase-like"/>
    <property type="match status" value="1"/>
</dbReference>
<feature type="binding site" evidence="4">
    <location>
        <position position="56"/>
    </location>
    <ligand>
        <name>substrate</name>
    </ligand>
</feature>
<dbReference type="InterPro" id="IPR002698">
    <property type="entry name" value="FTHF_cligase"/>
</dbReference>
<keyword evidence="5" id="KW-0460">Magnesium</keyword>
<dbReference type="GO" id="GO:0046872">
    <property type="term" value="F:metal ion binding"/>
    <property type="evidence" value="ECO:0007669"/>
    <property type="project" value="UniProtKB-KW"/>
</dbReference>
<accession>A0A926E8L0</accession>
<comment type="cofactor">
    <cofactor evidence="5">
        <name>Mg(2+)</name>
        <dbReference type="ChEBI" id="CHEBI:18420"/>
    </cofactor>
</comment>
<feature type="binding site" evidence="4">
    <location>
        <begin position="10"/>
        <end position="14"/>
    </location>
    <ligand>
        <name>ATP</name>
        <dbReference type="ChEBI" id="CHEBI:30616"/>
    </ligand>
</feature>
<reference evidence="6" key="1">
    <citation type="submission" date="2020-08" db="EMBL/GenBank/DDBJ databases">
        <title>Genome public.</title>
        <authorList>
            <person name="Liu C."/>
            <person name="Sun Q."/>
        </authorList>
    </citation>
    <scope>NUCLEOTIDE SEQUENCE</scope>
    <source>
        <strain evidence="6">NSJ-54</strain>
    </source>
</reference>
<dbReference type="AlphaFoldDB" id="A0A926E8L0"/>
<dbReference type="NCBIfam" id="TIGR02727">
    <property type="entry name" value="MTHFS_bact"/>
    <property type="match status" value="1"/>
</dbReference>
<comment type="caution">
    <text evidence="6">The sequence shown here is derived from an EMBL/GenBank/DDBJ whole genome shotgun (WGS) entry which is preliminary data.</text>
</comment>
<dbReference type="InterPro" id="IPR024185">
    <property type="entry name" value="FTHF_cligase-like_sf"/>
</dbReference>
<keyword evidence="7" id="KW-1185">Reference proteome</keyword>
<dbReference type="GO" id="GO:0009396">
    <property type="term" value="P:folic acid-containing compound biosynthetic process"/>
    <property type="evidence" value="ECO:0007669"/>
    <property type="project" value="TreeGrafter"/>
</dbReference>
<keyword evidence="6" id="KW-0436">Ligase</keyword>
<comment type="catalytic activity">
    <reaction evidence="5">
        <text>(6S)-5-formyl-5,6,7,8-tetrahydrofolate + ATP = (6R)-5,10-methenyltetrahydrofolate + ADP + phosphate</text>
        <dbReference type="Rhea" id="RHEA:10488"/>
        <dbReference type="ChEBI" id="CHEBI:30616"/>
        <dbReference type="ChEBI" id="CHEBI:43474"/>
        <dbReference type="ChEBI" id="CHEBI:57455"/>
        <dbReference type="ChEBI" id="CHEBI:57457"/>
        <dbReference type="ChEBI" id="CHEBI:456216"/>
        <dbReference type="EC" id="6.3.3.2"/>
    </reaction>
</comment>
<name>A0A926E8L0_9FIRM</name>
<dbReference type="GO" id="GO:0030272">
    <property type="term" value="F:5-formyltetrahydrofolate cyclo-ligase activity"/>
    <property type="evidence" value="ECO:0007669"/>
    <property type="project" value="UniProtKB-EC"/>
</dbReference>
<evidence type="ECO:0000256" key="4">
    <source>
        <dbReference type="PIRSR" id="PIRSR006806-1"/>
    </source>
</evidence>
<feature type="binding site" evidence="4">
    <location>
        <position position="61"/>
    </location>
    <ligand>
        <name>substrate</name>
    </ligand>
</feature>
<feature type="binding site" evidence="4">
    <location>
        <begin position="141"/>
        <end position="149"/>
    </location>
    <ligand>
        <name>ATP</name>
        <dbReference type="ChEBI" id="CHEBI:30616"/>
    </ligand>
</feature>
<proteinExistence type="inferred from homology"/>
<keyword evidence="5" id="KW-0479">Metal-binding</keyword>
<keyword evidence="3 4" id="KW-0067">ATP-binding</keyword>
<dbReference type="PANTHER" id="PTHR23407">
    <property type="entry name" value="ATPASE INHIBITOR/5-FORMYLTETRAHYDROFOLATE CYCLO-LIGASE"/>
    <property type="match status" value="1"/>
</dbReference>
<evidence type="ECO:0000256" key="5">
    <source>
        <dbReference type="RuleBase" id="RU361279"/>
    </source>
</evidence>
<dbReference type="SUPFAM" id="SSF100950">
    <property type="entry name" value="NagB/RpiA/CoA transferase-like"/>
    <property type="match status" value="1"/>
</dbReference>
<protein>
    <recommendedName>
        <fullName evidence="5">5-formyltetrahydrofolate cyclo-ligase</fullName>
        <ecNumber evidence="5">6.3.3.2</ecNumber>
    </recommendedName>
</protein>
<sequence length="206" mass="24261">MLVADIRQYKRQLREKVKQKRRDMDPEVKRQKDLAIKKRVESLYQYKRAKLLLCYVSTDIEVDTKRLMEDAWRAGKKVAVPCCIDPGKSLMEFYYIRSFQDLKPRTFGVLEPDPERAEKVTDFSGALSIVPGLCFDYNGYRLGYGKGYYDRFLSSHPGPRVGIVYSEFVRYRLYHGRYDVPMDLIVTERYLRATSKRSKVETARVK</sequence>
<evidence type="ECO:0000256" key="3">
    <source>
        <dbReference type="ARBA" id="ARBA00022840"/>
    </source>
</evidence>
<dbReference type="EMBL" id="JACRTC010000002">
    <property type="protein sequence ID" value="MBC8569885.1"/>
    <property type="molecule type" value="Genomic_DNA"/>
</dbReference>
<keyword evidence="2 4" id="KW-0547">Nucleotide-binding</keyword>
<evidence type="ECO:0000256" key="2">
    <source>
        <dbReference type="ARBA" id="ARBA00022741"/>
    </source>
</evidence>
<evidence type="ECO:0000256" key="1">
    <source>
        <dbReference type="ARBA" id="ARBA00010638"/>
    </source>
</evidence>
<evidence type="ECO:0000313" key="7">
    <source>
        <dbReference type="Proteomes" id="UP000660861"/>
    </source>
</evidence>
<dbReference type="EC" id="6.3.3.2" evidence="5"/>
<dbReference type="GO" id="GO:0035999">
    <property type="term" value="P:tetrahydrofolate interconversion"/>
    <property type="evidence" value="ECO:0007669"/>
    <property type="project" value="TreeGrafter"/>
</dbReference>
<dbReference type="GO" id="GO:0005524">
    <property type="term" value="F:ATP binding"/>
    <property type="evidence" value="ECO:0007669"/>
    <property type="project" value="UniProtKB-KW"/>
</dbReference>
<dbReference type="PANTHER" id="PTHR23407:SF1">
    <property type="entry name" value="5-FORMYLTETRAHYDROFOLATE CYCLO-LIGASE"/>
    <property type="match status" value="1"/>
</dbReference>
<gene>
    <name evidence="6" type="ORF">H8709_03475</name>
</gene>
<dbReference type="PIRSF" id="PIRSF006806">
    <property type="entry name" value="FTHF_cligase"/>
    <property type="match status" value="1"/>
</dbReference>
<dbReference type="InterPro" id="IPR037171">
    <property type="entry name" value="NagB/RpiA_transferase-like"/>
</dbReference>
<evidence type="ECO:0000313" key="6">
    <source>
        <dbReference type="EMBL" id="MBC8569885.1"/>
    </source>
</evidence>
<dbReference type="RefSeq" id="WP_262396996.1">
    <property type="nucleotide sequence ID" value="NZ_JACRTC010000002.1"/>
</dbReference>
<organism evidence="6 7">
    <name type="scientific">Zongyangia hominis</name>
    <dbReference type="NCBI Taxonomy" id="2763677"/>
    <lineage>
        <taxon>Bacteria</taxon>
        <taxon>Bacillati</taxon>
        <taxon>Bacillota</taxon>
        <taxon>Clostridia</taxon>
        <taxon>Eubacteriales</taxon>
        <taxon>Oscillospiraceae</taxon>
        <taxon>Zongyangia</taxon>
    </lineage>
</organism>